<evidence type="ECO:0000313" key="2">
    <source>
        <dbReference type="EMBL" id="USW52244.1"/>
    </source>
</evidence>
<protein>
    <submittedName>
        <fullName evidence="2">Uncharacterized protein</fullName>
    </submittedName>
</protein>
<evidence type="ECO:0000256" key="1">
    <source>
        <dbReference type="SAM" id="MobiDB-lite"/>
    </source>
</evidence>
<feature type="region of interest" description="Disordered" evidence="1">
    <location>
        <begin position="1"/>
        <end position="107"/>
    </location>
</feature>
<dbReference type="Proteomes" id="UP001056384">
    <property type="component" value="Chromosome 4"/>
</dbReference>
<organism evidence="2 3">
    <name type="scientific">Septoria linicola</name>
    <dbReference type="NCBI Taxonomy" id="215465"/>
    <lineage>
        <taxon>Eukaryota</taxon>
        <taxon>Fungi</taxon>
        <taxon>Dikarya</taxon>
        <taxon>Ascomycota</taxon>
        <taxon>Pezizomycotina</taxon>
        <taxon>Dothideomycetes</taxon>
        <taxon>Dothideomycetidae</taxon>
        <taxon>Mycosphaerellales</taxon>
        <taxon>Mycosphaerellaceae</taxon>
        <taxon>Septoria</taxon>
    </lineage>
</organism>
<feature type="compositionally biased region" description="Basic and acidic residues" evidence="1">
    <location>
        <begin position="92"/>
        <end position="101"/>
    </location>
</feature>
<evidence type="ECO:0000313" key="3">
    <source>
        <dbReference type="Proteomes" id="UP001056384"/>
    </source>
</evidence>
<sequence>MPPTPTYEPPHCSGNSSPSLPEPHPSSSSSKRSRDGSIQQKDRGRHSQRRSGERTSRSRSPKRAGSQYSKRSSPSSYRSRSRSPCSTIHYVNESKDEDLRMRGVGPESETRPAAFYKQIFSDDTALAVELLLQAEKDAEVYPRPLLDIAEVLFSELEDEMVEEILCGEEARPPVVDMLRLIGVVIEVLRGS</sequence>
<keyword evidence="3" id="KW-1185">Reference proteome</keyword>
<gene>
    <name evidence="2" type="ORF">Slin15195_G055630</name>
</gene>
<accession>A0A9Q9EJI1</accession>
<dbReference type="EMBL" id="CP099421">
    <property type="protein sequence ID" value="USW52244.1"/>
    <property type="molecule type" value="Genomic_DNA"/>
</dbReference>
<name>A0A9Q9EJI1_9PEZI</name>
<reference evidence="2" key="1">
    <citation type="submission" date="2022-06" db="EMBL/GenBank/DDBJ databases">
        <title>Complete genome sequences of two strains of the flax pathogen Septoria linicola.</title>
        <authorList>
            <person name="Lapalu N."/>
            <person name="Simon A."/>
            <person name="Demenou B."/>
            <person name="Paumier D."/>
            <person name="Guillot M.-P."/>
            <person name="Gout L."/>
            <person name="Valade R."/>
        </authorList>
    </citation>
    <scope>NUCLEOTIDE SEQUENCE</scope>
    <source>
        <strain evidence="2">SE15195</strain>
    </source>
</reference>
<proteinExistence type="predicted"/>
<dbReference type="AlphaFoldDB" id="A0A9Q9EJI1"/>
<feature type="compositionally biased region" description="Low complexity" evidence="1">
    <location>
        <begin position="66"/>
        <end position="86"/>
    </location>
</feature>